<feature type="compositionally biased region" description="Low complexity" evidence="1">
    <location>
        <begin position="1"/>
        <end position="15"/>
    </location>
</feature>
<proteinExistence type="predicted"/>
<feature type="compositionally biased region" description="Low complexity" evidence="1">
    <location>
        <begin position="24"/>
        <end position="34"/>
    </location>
</feature>
<dbReference type="AlphaFoldDB" id="A0A8J4CKF1"/>
<organism evidence="2 3">
    <name type="scientific">Volvox reticuliferus</name>
    <dbReference type="NCBI Taxonomy" id="1737510"/>
    <lineage>
        <taxon>Eukaryota</taxon>
        <taxon>Viridiplantae</taxon>
        <taxon>Chlorophyta</taxon>
        <taxon>core chlorophytes</taxon>
        <taxon>Chlorophyceae</taxon>
        <taxon>CS clade</taxon>
        <taxon>Chlamydomonadales</taxon>
        <taxon>Volvocaceae</taxon>
        <taxon>Volvox</taxon>
    </lineage>
</organism>
<sequence length="115" mass="11643">MSRAPDPDPLAAARPAFPPPRAAPGPAAAEPRAAGPAVMAHLGAVQLLNSMPSHSQSPITRVEARAAMPPLTIPPCGTAFAFAFPGLSGASIRCGAMEPTPPQPPPLPSCSHKEL</sequence>
<accession>A0A8J4CKF1</accession>
<feature type="region of interest" description="Disordered" evidence="1">
    <location>
        <begin position="95"/>
        <end position="115"/>
    </location>
</feature>
<dbReference type="EMBL" id="BNCP01000026">
    <property type="protein sequence ID" value="GIL83441.1"/>
    <property type="molecule type" value="Genomic_DNA"/>
</dbReference>
<dbReference type="Proteomes" id="UP000747110">
    <property type="component" value="Unassembled WGS sequence"/>
</dbReference>
<evidence type="ECO:0000313" key="2">
    <source>
        <dbReference type="EMBL" id="GIL83441.1"/>
    </source>
</evidence>
<feature type="region of interest" description="Disordered" evidence="1">
    <location>
        <begin position="1"/>
        <end position="34"/>
    </location>
</feature>
<protein>
    <submittedName>
        <fullName evidence="2">Uncharacterized protein</fullName>
    </submittedName>
</protein>
<evidence type="ECO:0000313" key="3">
    <source>
        <dbReference type="Proteomes" id="UP000747110"/>
    </source>
</evidence>
<feature type="compositionally biased region" description="Pro residues" evidence="1">
    <location>
        <begin position="99"/>
        <end position="108"/>
    </location>
</feature>
<gene>
    <name evidence="2" type="ORF">Vretifemale_12264</name>
</gene>
<reference evidence="2" key="1">
    <citation type="journal article" date="2021" name="Proc. Natl. Acad. Sci. U.S.A.">
        <title>Three genomes in the algal genus Volvox reveal the fate of a haploid sex-determining region after a transition to homothallism.</title>
        <authorList>
            <person name="Yamamoto K."/>
            <person name="Hamaji T."/>
            <person name="Kawai-Toyooka H."/>
            <person name="Matsuzaki R."/>
            <person name="Takahashi F."/>
            <person name="Nishimura Y."/>
            <person name="Kawachi M."/>
            <person name="Noguchi H."/>
            <person name="Minakuchi Y."/>
            <person name="Umen J.G."/>
            <person name="Toyoda A."/>
            <person name="Nozaki H."/>
        </authorList>
    </citation>
    <scope>NUCLEOTIDE SEQUENCE</scope>
    <source>
        <strain evidence="2">NIES-3786</strain>
    </source>
</reference>
<name>A0A8J4CKF1_9CHLO</name>
<keyword evidence="3" id="KW-1185">Reference proteome</keyword>
<evidence type="ECO:0000256" key="1">
    <source>
        <dbReference type="SAM" id="MobiDB-lite"/>
    </source>
</evidence>
<comment type="caution">
    <text evidence="2">The sequence shown here is derived from an EMBL/GenBank/DDBJ whole genome shotgun (WGS) entry which is preliminary data.</text>
</comment>